<evidence type="ECO:0000313" key="2">
    <source>
        <dbReference type="EMBL" id="SIS11449.1"/>
    </source>
</evidence>
<dbReference type="InterPro" id="IPR011009">
    <property type="entry name" value="Kinase-like_dom_sf"/>
</dbReference>
<dbReference type="GO" id="GO:0016740">
    <property type="term" value="F:transferase activity"/>
    <property type="evidence" value="ECO:0007669"/>
    <property type="project" value="UniProtKB-KW"/>
</dbReference>
<dbReference type="Gene3D" id="3.90.1200.10">
    <property type="match status" value="1"/>
</dbReference>
<dbReference type="Pfam" id="PF01636">
    <property type="entry name" value="APH"/>
    <property type="match status" value="1"/>
</dbReference>
<sequence>MSAPLPPIPDLDATQRIAALLAKAARQEPRLSGANPTDLLRLVKDKRAILRGQLEGRDVIFRVHLAPEAGDAQREWDEMQRLWPLMSVGDLRVPEPICAAPDAGVTVQEAVPGTPLMELLYSLDAKARPAFMAPAAAWLRASTQSSEDWQIAQPQRWINRASRAAQQQPFAALREVEAGILAHMERIAPIIADAPWRAAICHGDFHPNNLICYGTRLTGIDLGGSRRMPVLKDIARFAMHMGRRRLRLSGKTVLGVDHDCLQSFAHAFGLSPLERSHTLPFFLAFEALIRVETPALPSARVVRAEKTYRALLADLQRLEDGGRLI</sequence>
<protein>
    <submittedName>
        <fullName evidence="2">Phosphotransferase enzyme family protein</fullName>
    </submittedName>
</protein>
<feature type="domain" description="Aminoglycoside phosphotransferase" evidence="1">
    <location>
        <begin position="48"/>
        <end position="243"/>
    </location>
</feature>
<keyword evidence="3" id="KW-1185">Reference proteome</keyword>
<evidence type="ECO:0000313" key="3">
    <source>
        <dbReference type="Proteomes" id="UP000186019"/>
    </source>
</evidence>
<proteinExistence type="predicted"/>
<dbReference type="SUPFAM" id="SSF56112">
    <property type="entry name" value="Protein kinase-like (PK-like)"/>
    <property type="match status" value="1"/>
</dbReference>
<dbReference type="RefSeq" id="WP_076533113.1">
    <property type="nucleotide sequence ID" value="NZ_FOAC01000001.1"/>
</dbReference>
<organism evidence="2 3">
    <name type="scientific">Roseovarius nanhaiticus</name>
    <dbReference type="NCBI Taxonomy" id="573024"/>
    <lineage>
        <taxon>Bacteria</taxon>
        <taxon>Pseudomonadati</taxon>
        <taxon>Pseudomonadota</taxon>
        <taxon>Alphaproteobacteria</taxon>
        <taxon>Rhodobacterales</taxon>
        <taxon>Roseobacteraceae</taxon>
        <taxon>Roseovarius</taxon>
    </lineage>
</organism>
<evidence type="ECO:0000259" key="1">
    <source>
        <dbReference type="Pfam" id="PF01636"/>
    </source>
</evidence>
<keyword evidence="2" id="KW-0808">Transferase</keyword>
<dbReference type="AlphaFoldDB" id="A0A1N7GG16"/>
<dbReference type="EMBL" id="FTNV01000001">
    <property type="protein sequence ID" value="SIS11449.1"/>
    <property type="molecule type" value="Genomic_DNA"/>
</dbReference>
<accession>A0A1N7GG16</accession>
<dbReference type="Proteomes" id="UP000186019">
    <property type="component" value="Unassembled WGS sequence"/>
</dbReference>
<dbReference type="STRING" id="573024.SAMN05216208_0106"/>
<name>A0A1N7GG16_9RHOB</name>
<dbReference type="InterPro" id="IPR002575">
    <property type="entry name" value="Aminoglycoside_PTrfase"/>
</dbReference>
<gene>
    <name evidence="2" type="ORF">SAMN05421666_2029</name>
</gene>
<reference evidence="2 3" key="1">
    <citation type="submission" date="2017-01" db="EMBL/GenBank/DDBJ databases">
        <authorList>
            <person name="Mah S.A."/>
            <person name="Swanson W.J."/>
            <person name="Moy G.W."/>
            <person name="Vacquier V.D."/>
        </authorList>
    </citation>
    <scope>NUCLEOTIDE SEQUENCE [LARGE SCALE GENOMIC DNA]</scope>
    <source>
        <strain evidence="2 3">DSM 29590</strain>
    </source>
</reference>